<keyword evidence="3" id="KW-1185">Reference proteome</keyword>
<dbReference type="PANTHER" id="PTHR31043:SF3">
    <property type="entry name" value="NEPHROCYSTIN-4"/>
    <property type="match status" value="1"/>
</dbReference>
<dbReference type="InParanoid" id="E4X3G1"/>
<dbReference type="Pfam" id="PF26187">
    <property type="entry name" value="Ig_NPHP4_4th"/>
    <property type="match status" value="1"/>
</dbReference>
<proteinExistence type="predicted"/>
<evidence type="ECO:0000259" key="1">
    <source>
        <dbReference type="Pfam" id="PF26187"/>
    </source>
</evidence>
<dbReference type="InterPro" id="IPR029775">
    <property type="entry name" value="NPHP4"/>
</dbReference>
<evidence type="ECO:0000313" key="2">
    <source>
        <dbReference type="EMBL" id="CBY18165.1"/>
    </source>
</evidence>
<accession>E4X3G1</accession>
<dbReference type="AlphaFoldDB" id="E4X3G1"/>
<dbReference type="InterPro" id="IPR058685">
    <property type="entry name" value="Ig_NPHP4_4th"/>
</dbReference>
<dbReference type="GO" id="GO:0097546">
    <property type="term" value="C:ciliary base"/>
    <property type="evidence" value="ECO:0007669"/>
    <property type="project" value="TreeGrafter"/>
</dbReference>
<organism evidence="2">
    <name type="scientific">Oikopleura dioica</name>
    <name type="common">Tunicate</name>
    <dbReference type="NCBI Taxonomy" id="34765"/>
    <lineage>
        <taxon>Eukaryota</taxon>
        <taxon>Metazoa</taxon>
        <taxon>Chordata</taxon>
        <taxon>Tunicata</taxon>
        <taxon>Appendicularia</taxon>
        <taxon>Copelata</taxon>
        <taxon>Oikopleuridae</taxon>
        <taxon>Oikopleura</taxon>
    </lineage>
</organism>
<sequence>MSDALARHATRHHRISTDFNPSLQALKIDLIPSESTFNIYQSLDNSINLSTIGSMQTRGQGNFTMTFGDHKPTDKELLPKISKLKKYFSEEHEAAQAEKMRLSRLSRMKTFDESDLALTKKAAIFSTLVESATEYVHLIGIAGERVPCKLPFHNQQNKELVLILDSLPKDFSMRPSRHVSRSSTGTYSICLPPLIEAEILFDFFPIYPQPQINVTLDLRTNCGSVYHRFFLRGFVLPPRQYSSINLIEAENIILKKNIPLPIALSSTTTFHNIFFNRISGKPVVGHRFQKLSANELEFATKTPSAPDELVGWLHFHEGHRWRHSIKLTVQAAVSLGAQTMDQGTYKYISVPFQVPISGTPTFHYSHAIRNMNIRYCDEALPIVQDYPKFGVYAHSPGNYRRMLRICISGMVIQNYIFTLQVEYPKISKAGVGNCWAGWGSKEMELYLKGSKNVRKRIAIHNPYEQRKTFKISSSCAKNAIITRPEVQLGPDETGKIELIFSGVTGKYYVFINDENNLAEDAFAISVF</sequence>
<gene>
    <name evidence="2" type="ORF">GSOID_T00017802001</name>
</gene>
<name>E4X3G1_OIKDI</name>
<dbReference type="PANTHER" id="PTHR31043">
    <property type="entry name" value="NEPHROCYSTIN-4"/>
    <property type="match status" value="1"/>
</dbReference>
<protein>
    <recommendedName>
        <fullName evidence="1">NPHP4 Ig-like domain-containing protein</fullName>
    </recommendedName>
</protein>
<dbReference type="EMBL" id="FN653023">
    <property type="protein sequence ID" value="CBY18165.1"/>
    <property type="molecule type" value="Genomic_DNA"/>
</dbReference>
<dbReference type="GO" id="GO:0035869">
    <property type="term" value="C:ciliary transition zone"/>
    <property type="evidence" value="ECO:0007669"/>
    <property type="project" value="TreeGrafter"/>
</dbReference>
<feature type="domain" description="NPHP4 Ig-like" evidence="1">
    <location>
        <begin position="442"/>
        <end position="526"/>
    </location>
</feature>
<dbReference type="GO" id="GO:0090090">
    <property type="term" value="P:negative regulation of canonical Wnt signaling pathway"/>
    <property type="evidence" value="ECO:0007669"/>
    <property type="project" value="InterPro"/>
</dbReference>
<evidence type="ECO:0000313" key="3">
    <source>
        <dbReference type="Proteomes" id="UP000001307"/>
    </source>
</evidence>
<dbReference type="GO" id="GO:1904491">
    <property type="term" value="P:protein localization to ciliary transition zone"/>
    <property type="evidence" value="ECO:0007669"/>
    <property type="project" value="TreeGrafter"/>
</dbReference>
<dbReference type="Proteomes" id="UP000001307">
    <property type="component" value="Unassembled WGS sequence"/>
</dbReference>
<dbReference type="GO" id="GO:0097730">
    <property type="term" value="C:non-motile cilium"/>
    <property type="evidence" value="ECO:0007669"/>
    <property type="project" value="InterPro"/>
</dbReference>
<dbReference type="OrthoDB" id="10341980at2759"/>
<dbReference type="GO" id="GO:0036064">
    <property type="term" value="C:ciliary basal body"/>
    <property type="evidence" value="ECO:0007669"/>
    <property type="project" value="TreeGrafter"/>
</dbReference>
<reference evidence="2" key="1">
    <citation type="journal article" date="2010" name="Science">
        <title>Plasticity of animal genome architecture unmasked by rapid evolution of a pelagic tunicate.</title>
        <authorList>
            <person name="Denoeud F."/>
            <person name="Henriet S."/>
            <person name="Mungpakdee S."/>
            <person name="Aury J.M."/>
            <person name="Da Silva C."/>
            <person name="Brinkmann H."/>
            <person name="Mikhaleva J."/>
            <person name="Olsen L.C."/>
            <person name="Jubin C."/>
            <person name="Canestro C."/>
            <person name="Bouquet J.M."/>
            <person name="Danks G."/>
            <person name="Poulain J."/>
            <person name="Campsteijn C."/>
            <person name="Adamski M."/>
            <person name="Cross I."/>
            <person name="Yadetie F."/>
            <person name="Muffato M."/>
            <person name="Louis A."/>
            <person name="Butcher S."/>
            <person name="Tsagkogeorga G."/>
            <person name="Konrad A."/>
            <person name="Singh S."/>
            <person name="Jensen M.F."/>
            <person name="Cong E.H."/>
            <person name="Eikeseth-Otteraa H."/>
            <person name="Noel B."/>
            <person name="Anthouard V."/>
            <person name="Porcel B.M."/>
            <person name="Kachouri-Lafond R."/>
            <person name="Nishino A."/>
            <person name="Ugolini M."/>
            <person name="Chourrout P."/>
            <person name="Nishida H."/>
            <person name="Aasland R."/>
            <person name="Huzurbazar S."/>
            <person name="Westhof E."/>
            <person name="Delsuc F."/>
            <person name="Lehrach H."/>
            <person name="Reinhardt R."/>
            <person name="Weissenbach J."/>
            <person name="Roy S.W."/>
            <person name="Artiguenave F."/>
            <person name="Postlethwait J.H."/>
            <person name="Manak J.R."/>
            <person name="Thompson E.M."/>
            <person name="Jaillon O."/>
            <person name="Du Pasquier L."/>
            <person name="Boudinot P."/>
            <person name="Liberles D.A."/>
            <person name="Volff J.N."/>
            <person name="Philippe H."/>
            <person name="Lenhard B."/>
            <person name="Roest Crollius H."/>
            <person name="Wincker P."/>
            <person name="Chourrout D."/>
        </authorList>
    </citation>
    <scope>NUCLEOTIDE SEQUENCE [LARGE SCALE GENOMIC DNA]</scope>
</reference>